<keyword evidence="8 13" id="KW-0862">Zinc</keyword>
<gene>
    <name evidence="13" type="primary">cysS</name>
    <name evidence="15" type="ORF">AUJ30_00695</name>
</gene>
<dbReference type="GO" id="GO:0008270">
    <property type="term" value="F:zinc ion binding"/>
    <property type="evidence" value="ECO:0007669"/>
    <property type="project" value="UniProtKB-UniRule"/>
</dbReference>
<keyword evidence="4 13" id="KW-0963">Cytoplasm</keyword>
<evidence type="ECO:0000256" key="7">
    <source>
        <dbReference type="ARBA" id="ARBA00022741"/>
    </source>
</evidence>
<dbReference type="STRING" id="1805425.AUJ30_00695"/>
<evidence type="ECO:0000256" key="12">
    <source>
        <dbReference type="ARBA" id="ARBA00047398"/>
    </source>
</evidence>
<comment type="subcellular location">
    <subcellularLocation>
        <location evidence="1 13">Cytoplasm</location>
    </subcellularLocation>
</comment>
<protein>
    <recommendedName>
        <fullName evidence="13">Cysteine--tRNA ligase</fullName>
        <ecNumber evidence="13">6.1.1.16</ecNumber>
    </recommendedName>
    <alternativeName>
        <fullName evidence="13">Cysteinyl-tRNA synthetase</fullName>
        <shortName evidence="13">CysRS</shortName>
    </alternativeName>
</protein>
<evidence type="ECO:0000256" key="5">
    <source>
        <dbReference type="ARBA" id="ARBA00022598"/>
    </source>
</evidence>
<dbReference type="AlphaFoldDB" id="A0A1J4Y4D1"/>
<evidence type="ECO:0000256" key="4">
    <source>
        <dbReference type="ARBA" id="ARBA00022490"/>
    </source>
</evidence>
<dbReference type="InterPro" id="IPR032678">
    <property type="entry name" value="tRNA-synt_1_cat_dom"/>
</dbReference>
<evidence type="ECO:0000256" key="11">
    <source>
        <dbReference type="ARBA" id="ARBA00023146"/>
    </source>
</evidence>
<feature type="binding site" evidence="13">
    <location>
        <position position="252"/>
    </location>
    <ligand>
        <name>Zn(2+)</name>
        <dbReference type="ChEBI" id="CHEBI:29105"/>
    </ligand>
</feature>
<dbReference type="SUPFAM" id="SSF52374">
    <property type="entry name" value="Nucleotidylyl transferase"/>
    <property type="match status" value="1"/>
</dbReference>
<dbReference type="Gene3D" id="1.20.120.1910">
    <property type="entry name" value="Cysteine-tRNA ligase, C-terminal anti-codon recognition domain"/>
    <property type="match status" value="1"/>
</dbReference>
<comment type="caution">
    <text evidence="15">The sequence shown here is derived from an EMBL/GenBank/DDBJ whole genome shotgun (WGS) entry which is preliminary data.</text>
</comment>
<evidence type="ECO:0000256" key="10">
    <source>
        <dbReference type="ARBA" id="ARBA00022917"/>
    </source>
</evidence>
<dbReference type="GO" id="GO:0005524">
    <property type="term" value="F:ATP binding"/>
    <property type="evidence" value="ECO:0007669"/>
    <property type="project" value="UniProtKB-UniRule"/>
</dbReference>
<accession>A0A1J4Y4D1</accession>
<feature type="binding site" evidence="13">
    <location>
        <position position="283"/>
    </location>
    <ligand>
        <name>ATP</name>
        <dbReference type="ChEBI" id="CHEBI:30616"/>
    </ligand>
</feature>
<reference evidence="15 16" key="1">
    <citation type="journal article" date="2016" name="Environ. Microbiol.">
        <title>Genomic resolution of a cold subsurface aquifer community provides metabolic insights for novel microbes adapted to high CO concentrations.</title>
        <authorList>
            <person name="Probst A.J."/>
            <person name="Castelle C.J."/>
            <person name="Singh A."/>
            <person name="Brown C.T."/>
            <person name="Anantharaman K."/>
            <person name="Sharon I."/>
            <person name="Hug L.A."/>
            <person name="Burstein D."/>
            <person name="Emerson J.B."/>
            <person name="Thomas B.C."/>
            <person name="Banfield J.F."/>
        </authorList>
    </citation>
    <scope>NUCLEOTIDE SEQUENCE [LARGE SCALE GENOMIC DNA]</scope>
    <source>
        <strain evidence="15">CG1_02_39_135</strain>
    </source>
</reference>
<evidence type="ECO:0000256" key="13">
    <source>
        <dbReference type="HAMAP-Rule" id="MF_00041"/>
    </source>
</evidence>
<feature type="binding site" evidence="13">
    <location>
        <position position="248"/>
    </location>
    <ligand>
        <name>Zn(2+)</name>
        <dbReference type="ChEBI" id="CHEBI:29105"/>
    </ligand>
</feature>
<keyword evidence="10 13" id="KW-0648">Protein biosynthesis</keyword>
<feature type="domain" description="tRNA synthetases class I catalytic" evidence="14">
    <location>
        <begin position="17"/>
        <end position="326"/>
    </location>
</feature>
<dbReference type="GO" id="GO:0006423">
    <property type="term" value="P:cysteinyl-tRNA aminoacylation"/>
    <property type="evidence" value="ECO:0007669"/>
    <property type="project" value="UniProtKB-UniRule"/>
</dbReference>
<sequence>MIMLKLYNTLLRKKQIFRPLKDKKVGLYTCGPTVYDYAHIGNLRTYIFEDILRRVLEYNGYKVKHVMNYTDVGHLTSDADTGEDKMEKGARREGKSVWEIAEFYIKAFKKDAAALNILKPSLTPRATDHIKEQINLIKILEKKGFTYETKDGIYFDTSRLKDYGRLARLDIKGLKAGARIKMTEGKKNPTDFALWKFSPKNTKRQMEWDSPWGKGFPGWHIECSAISAKYLGQPFDIHTGGVDHISVHHTNEVAQSEAALGKVPAKFWLHGEHLLIETGKMAKSEGNFLTLNYLIEKGFNPLAFRYLVLTTHYRSKLNFTWRSLQAGQNALDTLYGKLREIKHETMRKVSSQSPAYYEKKFLSAINDDLDTPKALSVVWQIIKDNRLSSQDKKQLLLKFDKILGLGLDKIKPLKIPQKIKQLASQREILRINKQFIQADRLRKKIENLGYRIEDTSYGPKIIATRY</sequence>
<dbReference type="InterPro" id="IPR015803">
    <property type="entry name" value="Cys-tRNA-ligase"/>
</dbReference>
<evidence type="ECO:0000313" key="15">
    <source>
        <dbReference type="EMBL" id="OIO65621.1"/>
    </source>
</evidence>
<comment type="cofactor">
    <cofactor evidence="13">
        <name>Zn(2+)</name>
        <dbReference type="ChEBI" id="CHEBI:29105"/>
    </cofactor>
    <text evidence="13">Binds 1 zinc ion per subunit.</text>
</comment>
<dbReference type="NCBIfam" id="TIGR00435">
    <property type="entry name" value="cysS"/>
    <property type="match status" value="1"/>
</dbReference>
<feature type="short sequence motif" description="'HIGH' region" evidence="13">
    <location>
        <begin position="32"/>
        <end position="42"/>
    </location>
</feature>
<dbReference type="PANTHER" id="PTHR10890">
    <property type="entry name" value="CYSTEINYL-TRNA SYNTHETASE"/>
    <property type="match status" value="1"/>
</dbReference>
<evidence type="ECO:0000256" key="2">
    <source>
        <dbReference type="ARBA" id="ARBA00005594"/>
    </source>
</evidence>
<keyword evidence="9 13" id="KW-0067">ATP-binding</keyword>
<evidence type="ECO:0000256" key="1">
    <source>
        <dbReference type="ARBA" id="ARBA00004496"/>
    </source>
</evidence>
<organism evidence="15 16">
    <name type="scientific">Candidatus Wolfebacteria bacterium CG1_02_39_135</name>
    <dbReference type="NCBI Taxonomy" id="1805425"/>
    <lineage>
        <taxon>Bacteria</taxon>
        <taxon>Candidatus Wolfeibacteriota</taxon>
    </lineage>
</organism>
<dbReference type="InterPro" id="IPR014729">
    <property type="entry name" value="Rossmann-like_a/b/a_fold"/>
</dbReference>
<keyword evidence="7 13" id="KW-0547">Nucleotide-binding</keyword>
<dbReference type="CDD" id="cd00672">
    <property type="entry name" value="CysRS_core"/>
    <property type="match status" value="1"/>
</dbReference>
<evidence type="ECO:0000256" key="8">
    <source>
        <dbReference type="ARBA" id="ARBA00022833"/>
    </source>
</evidence>
<feature type="short sequence motif" description="'KMSKS' region" evidence="13">
    <location>
        <begin position="280"/>
        <end position="284"/>
    </location>
</feature>
<evidence type="ECO:0000313" key="16">
    <source>
        <dbReference type="Proteomes" id="UP000182693"/>
    </source>
</evidence>
<evidence type="ECO:0000256" key="3">
    <source>
        <dbReference type="ARBA" id="ARBA00011245"/>
    </source>
</evidence>
<dbReference type="PRINTS" id="PR00983">
    <property type="entry name" value="TRNASYNTHCYS"/>
</dbReference>
<dbReference type="EMBL" id="MNWX01000013">
    <property type="protein sequence ID" value="OIO65621.1"/>
    <property type="molecule type" value="Genomic_DNA"/>
</dbReference>
<dbReference type="Pfam" id="PF01406">
    <property type="entry name" value="tRNA-synt_1e"/>
    <property type="match status" value="1"/>
</dbReference>
<comment type="subunit">
    <text evidence="3 13">Monomer.</text>
</comment>
<dbReference type="InterPro" id="IPR024909">
    <property type="entry name" value="Cys-tRNA/MSH_ligase"/>
</dbReference>
<dbReference type="InterPro" id="IPR009080">
    <property type="entry name" value="tRNAsynth_Ia_anticodon-bd"/>
</dbReference>
<dbReference type="Gene3D" id="3.40.50.620">
    <property type="entry name" value="HUPs"/>
    <property type="match status" value="1"/>
</dbReference>
<dbReference type="GO" id="GO:0004817">
    <property type="term" value="F:cysteine-tRNA ligase activity"/>
    <property type="evidence" value="ECO:0007669"/>
    <property type="project" value="UniProtKB-UniRule"/>
</dbReference>
<comment type="catalytic activity">
    <reaction evidence="12 13">
        <text>tRNA(Cys) + L-cysteine + ATP = L-cysteinyl-tRNA(Cys) + AMP + diphosphate</text>
        <dbReference type="Rhea" id="RHEA:17773"/>
        <dbReference type="Rhea" id="RHEA-COMP:9661"/>
        <dbReference type="Rhea" id="RHEA-COMP:9679"/>
        <dbReference type="ChEBI" id="CHEBI:30616"/>
        <dbReference type="ChEBI" id="CHEBI:33019"/>
        <dbReference type="ChEBI" id="CHEBI:35235"/>
        <dbReference type="ChEBI" id="CHEBI:78442"/>
        <dbReference type="ChEBI" id="CHEBI:78517"/>
        <dbReference type="ChEBI" id="CHEBI:456215"/>
        <dbReference type="EC" id="6.1.1.16"/>
    </reaction>
</comment>
<keyword evidence="11 13" id="KW-0030">Aminoacyl-tRNA synthetase</keyword>
<dbReference type="SUPFAM" id="SSF47323">
    <property type="entry name" value="Anticodon-binding domain of a subclass of class I aminoacyl-tRNA synthetases"/>
    <property type="match status" value="1"/>
</dbReference>
<comment type="similarity">
    <text evidence="2 13">Belongs to the class-I aminoacyl-tRNA synthetase family.</text>
</comment>
<dbReference type="HAMAP" id="MF_00041">
    <property type="entry name" value="Cys_tRNA_synth"/>
    <property type="match status" value="1"/>
</dbReference>
<proteinExistence type="inferred from homology"/>
<evidence type="ECO:0000256" key="9">
    <source>
        <dbReference type="ARBA" id="ARBA00022840"/>
    </source>
</evidence>
<evidence type="ECO:0000259" key="14">
    <source>
        <dbReference type="Pfam" id="PF01406"/>
    </source>
</evidence>
<feature type="binding site" evidence="13">
    <location>
        <position position="223"/>
    </location>
    <ligand>
        <name>Zn(2+)</name>
        <dbReference type="ChEBI" id="CHEBI:29105"/>
    </ligand>
</feature>
<dbReference type="FunFam" id="3.40.50.620:FF:000130">
    <property type="entry name" value="Cysteine--tRNA ligase"/>
    <property type="match status" value="1"/>
</dbReference>
<evidence type="ECO:0000256" key="6">
    <source>
        <dbReference type="ARBA" id="ARBA00022723"/>
    </source>
</evidence>
<feature type="binding site" evidence="13">
    <location>
        <position position="30"/>
    </location>
    <ligand>
        <name>Zn(2+)</name>
        <dbReference type="ChEBI" id="CHEBI:29105"/>
    </ligand>
</feature>
<dbReference type="Proteomes" id="UP000182693">
    <property type="component" value="Unassembled WGS sequence"/>
</dbReference>
<dbReference type="GO" id="GO:0005829">
    <property type="term" value="C:cytosol"/>
    <property type="evidence" value="ECO:0007669"/>
    <property type="project" value="TreeGrafter"/>
</dbReference>
<keyword evidence="6 13" id="KW-0479">Metal-binding</keyword>
<keyword evidence="5 13" id="KW-0436">Ligase</keyword>
<dbReference type="PANTHER" id="PTHR10890:SF3">
    <property type="entry name" value="CYSTEINE--TRNA LIGASE, CYTOPLASMIC"/>
    <property type="match status" value="1"/>
</dbReference>
<dbReference type="EC" id="6.1.1.16" evidence="13"/>
<name>A0A1J4Y4D1_9BACT</name>